<organism evidence="1 2">
    <name type="scientific">Friedmanniomyces endolithicus</name>
    <dbReference type="NCBI Taxonomy" id="329885"/>
    <lineage>
        <taxon>Eukaryota</taxon>
        <taxon>Fungi</taxon>
        <taxon>Dikarya</taxon>
        <taxon>Ascomycota</taxon>
        <taxon>Pezizomycotina</taxon>
        <taxon>Dothideomycetes</taxon>
        <taxon>Dothideomycetidae</taxon>
        <taxon>Mycosphaerellales</taxon>
        <taxon>Teratosphaeriaceae</taxon>
        <taxon>Friedmanniomyces</taxon>
    </lineage>
</organism>
<proteinExistence type="predicted"/>
<sequence length="274" mass="29836">MKVAPLLSARQYTAYKFPFRGSVYDELQAGVGTELYEVAVMDIKELIDELMSELVASADVSWQGAAAPEAEDEAVFPQVARALVLDVKEVLLNTVEGAPLTLEAVDPVEDDPPVLLILVVVVLEEDSPLLVVLVMAVVEEEGRLLELELELELELLFAALGKHAPPVLAPGDQLLDDRLLETALLDDMLALELGVLVLLADKSEEVELELDEEDVDAVVVVYDARLDDADLELLSTAEVEEVEEDVLTPETGPASRTAAFVAPLWTKAPKLFLR</sequence>
<dbReference type="AlphaFoldDB" id="A0A4U0US13"/>
<evidence type="ECO:0000313" key="1">
    <source>
        <dbReference type="EMBL" id="TKA38543.1"/>
    </source>
</evidence>
<dbReference type="Proteomes" id="UP000310066">
    <property type="component" value="Unassembled WGS sequence"/>
</dbReference>
<dbReference type="EMBL" id="NAJP01000044">
    <property type="protein sequence ID" value="TKA38543.1"/>
    <property type="molecule type" value="Genomic_DNA"/>
</dbReference>
<comment type="caution">
    <text evidence="1">The sequence shown here is derived from an EMBL/GenBank/DDBJ whole genome shotgun (WGS) entry which is preliminary data.</text>
</comment>
<accession>A0A4U0US13</accession>
<reference evidence="1 2" key="1">
    <citation type="submission" date="2017-03" db="EMBL/GenBank/DDBJ databases">
        <title>Genomes of endolithic fungi from Antarctica.</title>
        <authorList>
            <person name="Coleine C."/>
            <person name="Masonjones S."/>
            <person name="Stajich J.E."/>
        </authorList>
    </citation>
    <scope>NUCLEOTIDE SEQUENCE [LARGE SCALE GENOMIC DNA]</scope>
    <source>
        <strain evidence="1 2">CCFEE 5311</strain>
    </source>
</reference>
<protein>
    <submittedName>
        <fullName evidence="1">Uncharacterized protein</fullName>
    </submittedName>
</protein>
<name>A0A4U0US13_9PEZI</name>
<gene>
    <name evidence="1" type="ORF">B0A54_09478</name>
</gene>
<evidence type="ECO:0000313" key="2">
    <source>
        <dbReference type="Proteomes" id="UP000310066"/>
    </source>
</evidence>